<dbReference type="Proteomes" id="UP000237271">
    <property type="component" value="Unassembled WGS sequence"/>
</dbReference>
<dbReference type="AlphaFoldDB" id="A0A2P4WX74"/>
<dbReference type="PANTHER" id="PTHR45125:SF3">
    <property type="entry name" value="NO-APICAL-MERISTEM-ASSOCIATED CARBOXY-TERMINAL DOMAIN PROTEIN"/>
    <property type="match status" value="1"/>
</dbReference>
<proteinExistence type="predicted"/>
<gene>
    <name evidence="1" type="ORF">PHPALM_37534</name>
</gene>
<reference evidence="1 2" key="1">
    <citation type="journal article" date="2017" name="Genome Biol. Evol.">
        <title>Phytophthora megakarya and P. palmivora, closely related causal agents of cacao black pod rot, underwent increases in genome sizes and gene numbers by different mechanisms.</title>
        <authorList>
            <person name="Ali S.S."/>
            <person name="Shao J."/>
            <person name="Lary D.J."/>
            <person name="Kronmiller B."/>
            <person name="Shen D."/>
            <person name="Strem M.D."/>
            <person name="Amoako-Attah I."/>
            <person name="Akrofi A.Y."/>
            <person name="Begoude B.A."/>
            <person name="Ten Hoopen G.M."/>
            <person name="Coulibaly K."/>
            <person name="Kebe B.I."/>
            <person name="Melnick R.L."/>
            <person name="Guiltinan M.J."/>
            <person name="Tyler B.M."/>
            <person name="Meinhardt L.W."/>
            <person name="Bailey B.A."/>
        </authorList>
    </citation>
    <scope>NUCLEOTIDE SEQUENCE [LARGE SCALE GENOMIC DNA]</scope>
    <source>
        <strain evidence="2">sbr112.9</strain>
    </source>
</reference>
<protein>
    <submittedName>
        <fullName evidence="1">Uncharacterized protein</fullName>
    </submittedName>
</protein>
<name>A0A2P4WX74_9STRA</name>
<dbReference type="PANTHER" id="PTHR45125">
    <property type="entry name" value="F21J9.4-RELATED"/>
    <property type="match status" value="1"/>
</dbReference>
<evidence type="ECO:0000313" key="1">
    <source>
        <dbReference type="EMBL" id="POM57896.1"/>
    </source>
</evidence>
<keyword evidence="2" id="KW-1185">Reference proteome</keyword>
<sequence length="123" mass="13556">MKFSSSINSLQNDTLVTTTLAKKKGKNFAPKEDVHLAASWLDTSQDPDTGDEQKKVYFGVKIAAQRELGSLQARWRLLQATCNKFAGCYAAIVACNESGKTTEQKILDAHVLFRKQNGASFKS</sequence>
<organism evidence="1 2">
    <name type="scientific">Phytophthora palmivora</name>
    <dbReference type="NCBI Taxonomy" id="4796"/>
    <lineage>
        <taxon>Eukaryota</taxon>
        <taxon>Sar</taxon>
        <taxon>Stramenopiles</taxon>
        <taxon>Oomycota</taxon>
        <taxon>Peronosporomycetes</taxon>
        <taxon>Peronosporales</taxon>
        <taxon>Peronosporaceae</taxon>
        <taxon>Phytophthora</taxon>
    </lineage>
</organism>
<dbReference type="EMBL" id="NCKW01020456">
    <property type="protein sequence ID" value="POM57896.1"/>
    <property type="molecule type" value="Genomic_DNA"/>
</dbReference>
<dbReference type="OrthoDB" id="89742at2759"/>
<accession>A0A2P4WX74</accession>
<evidence type="ECO:0000313" key="2">
    <source>
        <dbReference type="Proteomes" id="UP000237271"/>
    </source>
</evidence>
<comment type="caution">
    <text evidence="1">The sequence shown here is derived from an EMBL/GenBank/DDBJ whole genome shotgun (WGS) entry which is preliminary data.</text>
</comment>